<organism evidence="2 3">
    <name type="scientific">Porphyridium purpureum</name>
    <name type="common">Red alga</name>
    <name type="synonym">Porphyridium cruentum</name>
    <dbReference type="NCBI Taxonomy" id="35688"/>
    <lineage>
        <taxon>Eukaryota</taxon>
        <taxon>Rhodophyta</taxon>
        <taxon>Bangiophyceae</taxon>
        <taxon>Porphyridiales</taxon>
        <taxon>Porphyridiaceae</taxon>
        <taxon>Porphyridium</taxon>
    </lineage>
</organism>
<proteinExistence type="predicted"/>
<dbReference type="Pfam" id="PF04055">
    <property type="entry name" value="Radical_SAM"/>
    <property type="match status" value="1"/>
</dbReference>
<dbReference type="InterPro" id="IPR018768">
    <property type="entry name" value="DUF2344"/>
</dbReference>
<evidence type="ECO:0000259" key="1">
    <source>
        <dbReference type="PROSITE" id="PS51918"/>
    </source>
</evidence>
<comment type="caution">
    <text evidence="2">The sequence shown here is derived from an EMBL/GenBank/DDBJ whole genome shotgun (WGS) entry which is preliminary data.</text>
</comment>
<evidence type="ECO:0000313" key="2">
    <source>
        <dbReference type="EMBL" id="KAA8497443.1"/>
    </source>
</evidence>
<dbReference type="AlphaFoldDB" id="A0A5J4Z3D1"/>
<dbReference type="Proteomes" id="UP000324585">
    <property type="component" value="Unassembled WGS sequence"/>
</dbReference>
<feature type="domain" description="Radical SAM core" evidence="1">
    <location>
        <begin position="359"/>
        <end position="592"/>
    </location>
</feature>
<dbReference type="InterPro" id="IPR045784">
    <property type="entry name" value="Radical_SAM_N2"/>
</dbReference>
<dbReference type="SFLD" id="SFLDS00029">
    <property type="entry name" value="Radical_SAM"/>
    <property type="match status" value="1"/>
</dbReference>
<dbReference type="Pfam" id="PF19864">
    <property type="entry name" value="Radical_SAM_N2"/>
    <property type="match status" value="1"/>
</dbReference>
<keyword evidence="3" id="KW-1185">Reference proteome</keyword>
<dbReference type="CDD" id="cd01335">
    <property type="entry name" value="Radical_SAM"/>
    <property type="match status" value="1"/>
</dbReference>
<sequence>MALFFAPAPTLGGLGRSGWRDAAAPAAPLCGSSQWVQRACPWARSPVASTLARQCGGARSIVLASAAADAAAAAAVSSADASGSTVPRAFTDEHAWRELRALLTPGVLARINKPARYLGNEFGAVHKPWDGSDVRFCLAYPELYEVGMSNTGHVILYSCVNDVPGLLCDRSYLPGADMAAALKEQGKELFAVESKRPLRDFDLLAIPVHYEMGATNCLELLHLAGIPFGWRERDAAESNGVEGLLYPLVFAGGQTITGNPEPFADFFDFFSLGDGEETLPEVGRVVQAELKRDPTASRETLLLALAQRVPGVYVPRFYAPAPDGSGAVRPLRDDVPARPQRQTCAPQPERALALVPYIETVHDRHTVEIRRGCTRGCRFCAPGMINRPARDVEPEAVRNAVVAGVTQAGYREFSLLSLSCSDWLSLPSVGVSLKNELAQHHVTLSLPSQRVDRFDENIALIMSNGQRKSGMTFAPEAGTQRMRDVINKGLTNEDLLRGVRTAYAQGWSQVKLYFMVGLPGETDEDVIGIADTIKWLQRECKEKGRPRLALNVTISNFTPKAQTPFQWHSVSTREFQRKHAMIKSAIRGSARDVKLNFTDVRISCMEDFVGRGDRRLGAVIRAAWEQGASMDDWWMNVGNAFESWKRAIEAAGLSWNFRKAEAGEWNVMDTQREAVRGARGWFDEARNKQLDRSTLLPKNTHVDQNDVSSMSPLDRPLPWDHIDCGLDKGWLRDELMHALDAALTPDCSFDVCSQCGVCGDELGNNVVIEPPNEIPPLRTKATVDGIVEEFVPAQKVRILYAKTGPMTMISNLDLWRLMDRATLRAQIPLGYSNQIHPHPKIANAYALPLGMSSEAELMDFELSERMDVSQFRTALAAQLPEGLDILDCREVEARGKKVTLASLLQHAEYVVCLEATSDPLDWAAAVVQVEALEECFVKRKTKRGKIEDVNVRPRLVELALATPQQALPVRLHVEEEYEDAMDGTTARLAYVRYVGLSNNDGQLSAEQLAMLFRVATGREDIELRHAHRTRLLRQGGDWA</sequence>
<dbReference type="Pfam" id="PF10105">
    <property type="entry name" value="DUF2344"/>
    <property type="match status" value="1"/>
</dbReference>
<dbReference type="OrthoDB" id="3846at2759"/>
<dbReference type="EMBL" id="VRMN01000002">
    <property type="protein sequence ID" value="KAA8497443.1"/>
    <property type="molecule type" value="Genomic_DNA"/>
</dbReference>
<reference evidence="3" key="1">
    <citation type="journal article" date="2019" name="Nat. Commun.">
        <title>Expansion of phycobilisome linker gene families in mesophilic red algae.</title>
        <authorList>
            <person name="Lee J."/>
            <person name="Kim D."/>
            <person name="Bhattacharya D."/>
            <person name="Yoon H.S."/>
        </authorList>
    </citation>
    <scope>NUCLEOTIDE SEQUENCE [LARGE SCALE GENOMIC DNA]</scope>
    <source>
        <strain evidence="3">CCMP 1328</strain>
    </source>
</reference>
<dbReference type="GO" id="GO:0051536">
    <property type="term" value="F:iron-sulfur cluster binding"/>
    <property type="evidence" value="ECO:0007669"/>
    <property type="project" value="InterPro"/>
</dbReference>
<gene>
    <name evidence="2" type="ORF">FVE85_1172</name>
</gene>
<dbReference type="OMA" id="VINKWIP"/>
<dbReference type="InterPro" id="IPR007197">
    <property type="entry name" value="rSAM"/>
</dbReference>
<dbReference type="InterPro" id="IPR006638">
    <property type="entry name" value="Elp3/MiaA/NifB-like_rSAM"/>
</dbReference>
<dbReference type="PROSITE" id="PS51918">
    <property type="entry name" value="RADICAL_SAM"/>
    <property type="match status" value="1"/>
</dbReference>
<dbReference type="NCBIfam" id="TIGR03960">
    <property type="entry name" value="rSAM_fuse_unch"/>
    <property type="match status" value="1"/>
</dbReference>
<protein>
    <recommendedName>
        <fullName evidence="1">Radical SAM core domain-containing protein</fullName>
    </recommendedName>
</protein>
<dbReference type="Gene3D" id="3.80.30.20">
    <property type="entry name" value="tm_1862 like domain"/>
    <property type="match status" value="1"/>
</dbReference>
<dbReference type="InterPro" id="IPR023404">
    <property type="entry name" value="rSAM_horseshoe"/>
</dbReference>
<dbReference type="PANTHER" id="PTHR42731">
    <property type="entry name" value="SLL1084 PROTEIN"/>
    <property type="match status" value="1"/>
</dbReference>
<dbReference type="PANTHER" id="PTHR42731:SF1">
    <property type="entry name" value="RADICAL SAM DOMAIN PROTEIN"/>
    <property type="match status" value="1"/>
</dbReference>
<dbReference type="GO" id="GO:0003824">
    <property type="term" value="F:catalytic activity"/>
    <property type="evidence" value="ECO:0007669"/>
    <property type="project" value="InterPro"/>
</dbReference>
<accession>A0A5J4Z3D1</accession>
<name>A0A5J4Z3D1_PORPP</name>
<dbReference type="SFLD" id="SFLDG01082">
    <property type="entry name" value="B12-binding_domain_containing"/>
    <property type="match status" value="1"/>
</dbReference>
<dbReference type="SMART" id="SM00729">
    <property type="entry name" value="Elp3"/>
    <property type="match status" value="1"/>
</dbReference>
<dbReference type="SUPFAM" id="SSF102114">
    <property type="entry name" value="Radical SAM enzymes"/>
    <property type="match status" value="1"/>
</dbReference>
<dbReference type="InterPro" id="IPR058240">
    <property type="entry name" value="rSAM_sf"/>
</dbReference>
<dbReference type="InterPro" id="IPR023862">
    <property type="entry name" value="CHP03960_rSAM"/>
</dbReference>
<dbReference type="NCBIfam" id="TIGR03936">
    <property type="entry name" value="sam_1_link_chp"/>
    <property type="match status" value="1"/>
</dbReference>
<evidence type="ECO:0000313" key="3">
    <source>
        <dbReference type="Proteomes" id="UP000324585"/>
    </source>
</evidence>